<dbReference type="OrthoDB" id="9781752at2"/>
<dbReference type="AlphaFoldDB" id="A0A428MVW9"/>
<keyword evidence="2" id="KW-1185">Reference proteome</keyword>
<organism evidence="1 2">
    <name type="scientific">Salibacterium salarium</name>
    <dbReference type="NCBI Taxonomy" id="284579"/>
    <lineage>
        <taxon>Bacteria</taxon>
        <taxon>Bacillati</taxon>
        <taxon>Bacillota</taxon>
        <taxon>Bacilli</taxon>
        <taxon>Bacillales</taxon>
        <taxon>Bacillaceae</taxon>
    </lineage>
</organism>
<gene>
    <name evidence="1" type="ORF">D7Z54_26535</name>
</gene>
<evidence type="ECO:0000313" key="2">
    <source>
        <dbReference type="Proteomes" id="UP000275076"/>
    </source>
</evidence>
<accession>A0A428MVW9</accession>
<comment type="caution">
    <text evidence="1">The sequence shown here is derived from an EMBL/GenBank/DDBJ whole genome shotgun (WGS) entry which is preliminary data.</text>
</comment>
<evidence type="ECO:0000313" key="1">
    <source>
        <dbReference type="EMBL" id="RSL30277.1"/>
    </source>
</evidence>
<sequence>MTGKVLHYFAGDHTAKGFYPMYTTNYEGLEHIFLLKGSSKKVKSSLIKEIAATWMNNGYDVELIHCSSDNDALDGLIIPRLKIGLHDSASSPLEINVPTEDVNVDDAWNEDNLNEQWDTISRYNEKINKAFESAHESFKTGLLVHDDLEEIYMNNMDYDKANQVADDLINRLYGNETSTGKTAHVKYRFFGASTPQGVVDYIPNITDRLQKRYFIKGRAGTGKSTLLKKVAAAAVDLGLDVEMYHCGFDPESLDMVVVRELGFCVFDSTDPHEYFPEQDGDEIIDIYKKTVKAGTDEKYAKEIQELTHSYKSYMKQGVSFLREAKRLKDERTPIYIDGVDDSKVDRMYQKMNQQLEDKAGHLE</sequence>
<dbReference type="EMBL" id="RBVX01000039">
    <property type="protein sequence ID" value="RSL30277.1"/>
    <property type="molecule type" value="Genomic_DNA"/>
</dbReference>
<dbReference type="RefSeq" id="WP_125560815.1">
    <property type="nucleotide sequence ID" value="NZ_RBVX01000039.1"/>
</dbReference>
<protein>
    <submittedName>
        <fullName evidence="1">Uncharacterized protein</fullName>
    </submittedName>
</protein>
<dbReference type="InterPro" id="IPR027417">
    <property type="entry name" value="P-loop_NTPase"/>
</dbReference>
<name>A0A428MVW9_9BACI</name>
<proteinExistence type="predicted"/>
<dbReference type="SUPFAM" id="SSF52540">
    <property type="entry name" value="P-loop containing nucleoside triphosphate hydrolases"/>
    <property type="match status" value="1"/>
</dbReference>
<reference evidence="1 2" key="1">
    <citation type="submission" date="2018-10" db="EMBL/GenBank/DDBJ databases">
        <title>Draft genome sequence of Bacillus salarius IM0101, isolated from a hypersaline soil in Inner Mongolia, China.</title>
        <authorList>
            <person name="Yamprayoonswat W."/>
            <person name="Boonvisut S."/>
            <person name="Jumpathong W."/>
            <person name="Sittihan S."/>
            <person name="Ruangsuj P."/>
            <person name="Wanthongcharoen S."/>
            <person name="Thongpramul N."/>
            <person name="Pimmason S."/>
            <person name="Yu B."/>
            <person name="Yasawong M."/>
        </authorList>
    </citation>
    <scope>NUCLEOTIDE SEQUENCE [LARGE SCALE GENOMIC DNA]</scope>
    <source>
        <strain evidence="1 2">IM0101</strain>
    </source>
</reference>
<dbReference type="Proteomes" id="UP000275076">
    <property type="component" value="Unassembled WGS sequence"/>
</dbReference>